<dbReference type="InterPro" id="IPR036047">
    <property type="entry name" value="F-box-like_dom_sf"/>
</dbReference>
<dbReference type="InterPro" id="IPR011043">
    <property type="entry name" value="Gal_Oxase/kelch_b-propeller"/>
</dbReference>
<dbReference type="InterPro" id="IPR017451">
    <property type="entry name" value="F-box-assoc_interact_dom"/>
</dbReference>
<feature type="domain" description="F-box" evidence="1">
    <location>
        <begin position="1"/>
        <end position="45"/>
    </location>
</feature>
<dbReference type="InterPro" id="IPR050796">
    <property type="entry name" value="SCF_F-box_component"/>
</dbReference>
<dbReference type="Gramene" id="scaffold_303134.1">
    <property type="protein sequence ID" value="scaffold_303134.1"/>
    <property type="gene ID" value="scaffold_303134.1"/>
</dbReference>
<dbReference type="OrthoDB" id="1023386at2759"/>
<proteinExistence type="predicted"/>
<evidence type="ECO:0000259" key="1">
    <source>
        <dbReference type="PROSITE" id="PS50181"/>
    </source>
</evidence>
<dbReference type="CDD" id="cd22157">
    <property type="entry name" value="F-box_AtFBW1-like"/>
    <property type="match status" value="1"/>
</dbReference>
<dbReference type="PANTHER" id="PTHR31672">
    <property type="entry name" value="BNACNNG10540D PROTEIN"/>
    <property type="match status" value="1"/>
</dbReference>
<dbReference type="SUPFAM" id="SSF50965">
    <property type="entry name" value="Galactose oxidase, central domain"/>
    <property type="match status" value="1"/>
</dbReference>
<protein>
    <recommendedName>
        <fullName evidence="1">F-box domain-containing protein</fullName>
    </recommendedName>
</protein>
<dbReference type="InterPro" id="IPR001810">
    <property type="entry name" value="F-box_dom"/>
</dbReference>
<dbReference type="PROSITE" id="PS50181">
    <property type="entry name" value="FBOX"/>
    <property type="match status" value="1"/>
</dbReference>
<sequence>MMMPELPKDLLEEILCRVPATSLKRLRSTCKRWNLLKNDKRFTRKHFHKAPRQSLILMWNEFGFSSMNINLHRVSPIEVTGELNLIDPHYSLDQFRNSLLCHTSGLLLLLCVCDNNEVEGTRLVVWNPCTGLTKWIQHRKLCYICTYALGSYQDNKSGNKSYKILSRRFYGHQDPEFEIYEINSNSWRRILDVNVDCTDMYIRNVSLKGKTYWFATNEKEKQLGLFLISFDYTTERFERLCLPYPHPYHGYQNESLSVVREEKLSVLLQRTFTSKTEIWVTNKIGETKVLSWIKVLAVDLTPEPKFDIKFLVDEEKKVLVYTQNNGYKSQSIVYIVGKDNKVREVDFGDEFKPFLLNYVPSLTQIQQMENSIQSLFRDIHLFQ</sequence>
<dbReference type="SUPFAM" id="SSF81383">
    <property type="entry name" value="F-box domain"/>
    <property type="match status" value="1"/>
</dbReference>
<accession>D7L6U5</accession>
<evidence type="ECO:0000313" key="2">
    <source>
        <dbReference type="EMBL" id="EFH61964.1"/>
    </source>
</evidence>
<reference evidence="3" key="1">
    <citation type="journal article" date="2011" name="Nat. Genet.">
        <title>The Arabidopsis lyrata genome sequence and the basis of rapid genome size change.</title>
        <authorList>
            <person name="Hu T.T."/>
            <person name="Pattyn P."/>
            <person name="Bakker E.G."/>
            <person name="Cao J."/>
            <person name="Cheng J.-F."/>
            <person name="Clark R.M."/>
            <person name="Fahlgren N."/>
            <person name="Fawcett J.A."/>
            <person name="Grimwood J."/>
            <person name="Gundlach H."/>
            <person name="Haberer G."/>
            <person name="Hollister J.D."/>
            <person name="Ossowski S."/>
            <person name="Ottilar R.P."/>
            <person name="Salamov A.A."/>
            <person name="Schneeberger K."/>
            <person name="Spannagl M."/>
            <person name="Wang X."/>
            <person name="Yang L."/>
            <person name="Nasrallah M.E."/>
            <person name="Bergelson J."/>
            <person name="Carrington J.C."/>
            <person name="Gaut B.S."/>
            <person name="Schmutz J."/>
            <person name="Mayer K.F.X."/>
            <person name="Van de Peer Y."/>
            <person name="Grigoriev I.V."/>
            <person name="Nordborg M."/>
            <person name="Weigel D."/>
            <person name="Guo Y.-L."/>
        </authorList>
    </citation>
    <scope>NUCLEOTIDE SEQUENCE [LARGE SCALE GENOMIC DNA]</scope>
    <source>
        <strain evidence="3">cv. MN47</strain>
    </source>
</reference>
<dbReference type="AlphaFoldDB" id="D7L6U5"/>
<dbReference type="Pfam" id="PF00646">
    <property type="entry name" value="F-box"/>
    <property type="match status" value="1"/>
</dbReference>
<organism evidence="3">
    <name type="scientific">Arabidopsis lyrata subsp. lyrata</name>
    <name type="common">Lyre-leaved rock-cress</name>
    <dbReference type="NCBI Taxonomy" id="81972"/>
    <lineage>
        <taxon>Eukaryota</taxon>
        <taxon>Viridiplantae</taxon>
        <taxon>Streptophyta</taxon>
        <taxon>Embryophyta</taxon>
        <taxon>Tracheophyta</taxon>
        <taxon>Spermatophyta</taxon>
        <taxon>Magnoliopsida</taxon>
        <taxon>eudicotyledons</taxon>
        <taxon>Gunneridae</taxon>
        <taxon>Pentapetalae</taxon>
        <taxon>rosids</taxon>
        <taxon>malvids</taxon>
        <taxon>Brassicales</taxon>
        <taxon>Brassicaceae</taxon>
        <taxon>Camelineae</taxon>
        <taxon>Arabidopsis</taxon>
    </lineage>
</organism>
<dbReference type="Gene3D" id="1.20.1280.50">
    <property type="match status" value="1"/>
</dbReference>
<dbReference type="SMART" id="SM00256">
    <property type="entry name" value="FBOX"/>
    <property type="match status" value="1"/>
</dbReference>
<gene>
    <name evidence="2" type="ORF">ARALYDRAFT_899164</name>
</gene>
<dbReference type="InterPro" id="IPR006527">
    <property type="entry name" value="F-box-assoc_dom_typ1"/>
</dbReference>
<dbReference type="KEGG" id="aly:9319673"/>
<dbReference type="NCBIfam" id="TIGR01640">
    <property type="entry name" value="F_box_assoc_1"/>
    <property type="match status" value="1"/>
</dbReference>
<dbReference type="Pfam" id="PF07734">
    <property type="entry name" value="FBA_1"/>
    <property type="match status" value="1"/>
</dbReference>
<dbReference type="PANTHER" id="PTHR31672:SF13">
    <property type="entry name" value="F-BOX PROTEIN CPR30-LIKE"/>
    <property type="match status" value="1"/>
</dbReference>
<dbReference type="Proteomes" id="UP000008694">
    <property type="component" value="Unassembled WGS sequence"/>
</dbReference>
<dbReference type="HOGENOM" id="CLU_034692_1_2_1"/>
<dbReference type="STRING" id="81972.D7L6U5"/>
<dbReference type="EMBL" id="GL348715">
    <property type="protein sequence ID" value="EFH61964.1"/>
    <property type="molecule type" value="Genomic_DNA"/>
</dbReference>
<name>D7L6U5_ARALL</name>
<keyword evidence="3" id="KW-1185">Reference proteome</keyword>
<evidence type="ECO:0000313" key="3">
    <source>
        <dbReference type="Proteomes" id="UP000008694"/>
    </source>
</evidence>